<dbReference type="InterPro" id="IPR002797">
    <property type="entry name" value="Polysacc_synth"/>
</dbReference>
<dbReference type="Pfam" id="PF01943">
    <property type="entry name" value="Polysacc_synt"/>
    <property type="match status" value="1"/>
</dbReference>
<feature type="transmembrane region" description="Helical" evidence="6">
    <location>
        <begin position="170"/>
        <end position="190"/>
    </location>
</feature>
<keyword evidence="8" id="KW-1185">Reference proteome</keyword>
<evidence type="ECO:0000313" key="8">
    <source>
        <dbReference type="Proteomes" id="UP000315343"/>
    </source>
</evidence>
<accession>A0A562J8G5</accession>
<dbReference type="PANTHER" id="PTHR30250:SF11">
    <property type="entry name" value="O-ANTIGEN TRANSPORTER-RELATED"/>
    <property type="match status" value="1"/>
</dbReference>
<proteinExistence type="predicted"/>
<keyword evidence="3 6" id="KW-0812">Transmembrane</keyword>
<feature type="transmembrane region" description="Helical" evidence="6">
    <location>
        <begin position="407"/>
        <end position="425"/>
    </location>
</feature>
<feature type="transmembrane region" description="Helical" evidence="6">
    <location>
        <begin position="36"/>
        <end position="61"/>
    </location>
</feature>
<evidence type="ECO:0000256" key="1">
    <source>
        <dbReference type="ARBA" id="ARBA00004651"/>
    </source>
</evidence>
<feature type="transmembrane region" description="Helical" evidence="6">
    <location>
        <begin position="376"/>
        <end position="395"/>
    </location>
</feature>
<feature type="transmembrane region" description="Helical" evidence="6">
    <location>
        <begin position="283"/>
        <end position="301"/>
    </location>
</feature>
<feature type="transmembrane region" description="Helical" evidence="6">
    <location>
        <begin position="431"/>
        <end position="449"/>
    </location>
</feature>
<feature type="transmembrane region" description="Helical" evidence="6">
    <location>
        <begin position="73"/>
        <end position="95"/>
    </location>
</feature>
<evidence type="ECO:0000256" key="5">
    <source>
        <dbReference type="ARBA" id="ARBA00023136"/>
    </source>
</evidence>
<evidence type="ECO:0000256" key="6">
    <source>
        <dbReference type="SAM" id="Phobius"/>
    </source>
</evidence>
<dbReference type="PANTHER" id="PTHR30250">
    <property type="entry name" value="PST FAMILY PREDICTED COLANIC ACID TRANSPORTER"/>
    <property type="match status" value="1"/>
</dbReference>
<reference evidence="7 8" key="1">
    <citation type="submission" date="2019-07" db="EMBL/GenBank/DDBJ databases">
        <title>Genomic Encyclopedia of Type Strains, Phase I: the one thousand microbial genomes (KMG-I) project.</title>
        <authorList>
            <person name="Kyrpides N."/>
        </authorList>
    </citation>
    <scope>NUCLEOTIDE SEQUENCE [LARGE SCALE GENOMIC DNA]</scope>
    <source>
        <strain evidence="7 8">DSM 13558</strain>
    </source>
</reference>
<evidence type="ECO:0000313" key="7">
    <source>
        <dbReference type="EMBL" id="TWH79360.1"/>
    </source>
</evidence>
<dbReference type="InterPro" id="IPR050833">
    <property type="entry name" value="Poly_Biosynth_Transport"/>
</dbReference>
<evidence type="ECO:0000256" key="2">
    <source>
        <dbReference type="ARBA" id="ARBA00022475"/>
    </source>
</evidence>
<dbReference type="EMBL" id="VLKH01000006">
    <property type="protein sequence ID" value="TWH79360.1"/>
    <property type="molecule type" value="Genomic_DNA"/>
</dbReference>
<keyword evidence="2" id="KW-1003">Cell membrane</keyword>
<name>A0A562J8G5_9FIRM</name>
<feature type="transmembrane region" description="Helical" evidence="6">
    <location>
        <begin position="350"/>
        <end position="370"/>
    </location>
</feature>
<gene>
    <name evidence="7" type="ORF">LY60_02337</name>
</gene>
<sequence length="466" mass="52408">MILYASAIIIQKGISFFLLPLYTSQLIPSEYGTLNIVTGVCSFYGVLATLGMDAAAGRYYIEYKDDNENRKKFIGTVVYFTILVSMLLAVLLLIFGRYLVVPFAEGVPYYPHIIIGIVYILTVPIYSMYQRILLMKENANRYSANLITNFLMQTTLSIIFVVVFKLQSLGVILAMCITGIIFFIISIRSLKVETETIINKTHLITALKYSIPLIPHTLSNWVNTVFDRIILARFYSLVEVGIYNVANQLGMITNVFSAAINQAYVPWLYGKIKDGQNIRINQSINILTGLFSLLGIGIILLTPEILNIMVDESYHEALELIPIFVLAYSYSNLYLAFLNIVMYHVKYAKYIGVVTFSGACLNMVSNLIFIPRYSMYGAALTSLGTKLIVYVVIMILARSSSKIRFDWFKIILFTATLTIIAAVSITIKISLGFRILMCIVTLAGFICVLNKDISALLNFSIFNKFD</sequence>
<evidence type="ECO:0000256" key="3">
    <source>
        <dbReference type="ARBA" id="ARBA00022692"/>
    </source>
</evidence>
<dbReference type="GO" id="GO:0005886">
    <property type="term" value="C:plasma membrane"/>
    <property type="evidence" value="ECO:0007669"/>
    <property type="project" value="UniProtKB-SubCell"/>
</dbReference>
<feature type="transmembrane region" description="Helical" evidence="6">
    <location>
        <begin position="107"/>
        <end position="126"/>
    </location>
</feature>
<evidence type="ECO:0000256" key="4">
    <source>
        <dbReference type="ARBA" id="ARBA00022989"/>
    </source>
</evidence>
<organism evidence="7 8">
    <name type="scientific">Sedimentibacter saalensis</name>
    <dbReference type="NCBI Taxonomy" id="130788"/>
    <lineage>
        <taxon>Bacteria</taxon>
        <taxon>Bacillati</taxon>
        <taxon>Bacillota</taxon>
        <taxon>Tissierellia</taxon>
        <taxon>Sedimentibacter</taxon>
    </lineage>
</organism>
<feature type="transmembrane region" description="Helical" evidence="6">
    <location>
        <begin position="321"/>
        <end position="343"/>
    </location>
</feature>
<keyword evidence="5 6" id="KW-0472">Membrane</keyword>
<dbReference type="Proteomes" id="UP000315343">
    <property type="component" value="Unassembled WGS sequence"/>
</dbReference>
<comment type="caution">
    <text evidence="7">The sequence shown here is derived from an EMBL/GenBank/DDBJ whole genome shotgun (WGS) entry which is preliminary data.</text>
</comment>
<feature type="transmembrane region" description="Helical" evidence="6">
    <location>
        <begin position="146"/>
        <end position="164"/>
    </location>
</feature>
<protein>
    <submittedName>
        <fullName evidence="7">O-antigen/teichoic acid export membrane protein</fullName>
    </submittedName>
</protein>
<comment type="subcellular location">
    <subcellularLocation>
        <location evidence="1">Cell membrane</location>
        <topology evidence="1">Multi-pass membrane protein</topology>
    </subcellularLocation>
</comment>
<keyword evidence="4 6" id="KW-1133">Transmembrane helix</keyword>
<dbReference type="AlphaFoldDB" id="A0A562J8G5"/>